<feature type="transmembrane region" description="Helical" evidence="12">
    <location>
        <begin position="189"/>
        <end position="213"/>
    </location>
</feature>
<keyword evidence="4 12" id="KW-0812">Transmembrane</keyword>
<feature type="transmembrane region" description="Helical" evidence="12">
    <location>
        <begin position="272"/>
        <end position="292"/>
    </location>
</feature>
<evidence type="ECO:0000256" key="9">
    <source>
        <dbReference type="ARBA" id="ARBA00023273"/>
    </source>
</evidence>
<protein>
    <recommendedName>
        <fullName evidence="15">Transmembrane protein 237</fullName>
    </recommendedName>
</protein>
<evidence type="ECO:0000256" key="6">
    <source>
        <dbReference type="ARBA" id="ARBA00022989"/>
    </source>
</evidence>
<evidence type="ECO:0000256" key="12">
    <source>
        <dbReference type="SAM" id="Phobius"/>
    </source>
</evidence>
<dbReference type="EMBL" id="CATQJA010002665">
    <property type="protein sequence ID" value="CAJ0583053.1"/>
    <property type="molecule type" value="Genomic_DNA"/>
</dbReference>
<gene>
    <name evidence="13" type="ORF">MSPICULIGERA_LOCUS21171</name>
</gene>
<feature type="non-terminal residue" evidence="13">
    <location>
        <position position="1"/>
    </location>
</feature>
<evidence type="ECO:0008006" key="15">
    <source>
        <dbReference type="Google" id="ProtNLM"/>
    </source>
</evidence>
<sequence length="319" mass="35674">MSLQREDSGVTELEQRVTAQNDILELEPTQPPPEGTVTEMMDTSDILEAMTVSRPQLDKQDSDESSGGAIKDSPPPPDPEKLTTVSAVPGFAETILPKRIQGKTLPDVFIQHRRSFKRVGRDKFQNMMTRTYEKPVPQPEGNLAFTLQSTFHNVSLILQGFLSGLTTAHAVFVCNFADMDLLIKGYRWMALPAHVVFYGCFVLGAITAFDRLASASHGWSDLLNSFRIKNGGLPLLLWLIGTGASALTIRFDEALAPSEYDRQSQLPSDALIWWRILSTLRAACAVFCWLLMAMQPDANYLRDRIHTFDLKEDQRPTDD</sequence>
<evidence type="ECO:0000256" key="5">
    <source>
        <dbReference type="ARBA" id="ARBA00022794"/>
    </source>
</evidence>
<keyword evidence="7" id="KW-0969">Cilium</keyword>
<dbReference type="Pfam" id="PF15383">
    <property type="entry name" value="TMEM237"/>
    <property type="match status" value="1"/>
</dbReference>
<dbReference type="AlphaFoldDB" id="A0AA36G7U7"/>
<dbReference type="GO" id="GO:0060271">
    <property type="term" value="P:cilium assembly"/>
    <property type="evidence" value="ECO:0007669"/>
    <property type="project" value="TreeGrafter"/>
</dbReference>
<comment type="function">
    <text evidence="10">Component of the transition zone in primary cilia. Required for ciliogenesis.</text>
</comment>
<dbReference type="GO" id="GO:0035869">
    <property type="term" value="C:ciliary transition zone"/>
    <property type="evidence" value="ECO:0007669"/>
    <property type="project" value="TreeGrafter"/>
</dbReference>
<evidence type="ECO:0000256" key="10">
    <source>
        <dbReference type="ARBA" id="ARBA00025631"/>
    </source>
</evidence>
<dbReference type="PANTHER" id="PTHR28388">
    <property type="entry name" value="TRANSMEMBRANE PROTEIN 237"/>
    <property type="match status" value="1"/>
</dbReference>
<dbReference type="PANTHER" id="PTHR28388:SF1">
    <property type="entry name" value="TRANSMEMBRANE PROTEIN 237"/>
    <property type="match status" value="1"/>
</dbReference>
<reference evidence="13" key="1">
    <citation type="submission" date="2023-06" db="EMBL/GenBank/DDBJ databases">
        <authorList>
            <person name="Delattre M."/>
        </authorList>
    </citation>
    <scope>NUCLEOTIDE SEQUENCE</scope>
    <source>
        <strain evidence="13">AF72</strain>
    </source>
</reference>
<evidence type="ECO:0000256" key="8">
    <source>
        <dbReference type="ARBA" id="ARBA00023136"/>
    </source>
</evidence>
<dbReference type="GO" id="GO:0016020">
    <property type="term" value="C:membrane"/>
    <property type="evidence" value="ECO:0007669"/>
    <property type="project" value="UniProtKB-SubCell"/>
</dbReference>
<evidence type="ECO:0000313" key="14">
    <source>
        <dbReference type="Proteomes" id="UP001177023"/>
    </source>
</evidence>
<keyword evidence="9" id="KW-0966">Cell projection</keyword>
<keyword evidence="6 12" id="KW-1133">Transmembrane helix</keyword>
<feature type="region of interest" description="Disordered" evidence="11">
    <location>
        <begin position="1"/>
        <end position="82"/>
    </location>
</feature>
<evidence type="ECO:0000256" key="4">
    <source>
        <dbReference type="ARBA" id="ARBA00022692"/>
    </source>
</evidence>
<evidence type="ECO:0000256" key="11">
    <source>
        <dbReference type="SAM" id="MobiDB-lite"/>
    </source>
</evidence>
<keyword evidence="5" id="KW-0970">Cilium biogenesis/degradation</keyword>
<dbReference type="InterPro" id="IPR029409">
    <property type="entry name" value="TMEM237"/>
</dbReference>
<name>A0AA36G7U7_9BILA</name>
<accession>A0AA36G7U7</accession>
<organism evidence="13 14">
    <name type="scientific">Mesorhabditis spiculigera</name>
    <dbReference type="NCBI Taxonomy" id="96644"/>
    <lineage>
        <taxon>Eukaryota</taxon>
        <taxon>Metazoa</taxon>
        <taxon>Ecdysozoa</taxon>
        <taxon>Nematoda</taxon>
        <taxon>Chromadorea</taxon>
        <taxon>Rhabditida</taxon>
        <taxon>Rhabditina</taxon>
        <taxon>Rhabditomorpha</taxon>
        <taxon>Rhabditoidea</taxon>
        <taxon>Rhabditidae</taxon>
        <taxon>Mesorhabditinae</taxon>
        <taxon>Mesorhabditis</taxon>
    </lineage>
</organism>
<evidence type="ECO:0000256" key="3">
    <source>
        <dbReference type="ARBA" id="ARBA00008783"/>
    </source>
</evidence>
<dbReference type="Proteomes" id="UP001177023">
    <property type="component" value="Unassembled WGS sequence"/>
</dbReference>
<proteinExistence type="inferred from homology"/>
<evidence type="ECO:0000256" key="2">
    <source>
        <dbReference type="ARBA" id="ARBA00004141"/>
    </source>
</evidence>
<keyword evidence="14" id="KW-1185">Reference proteome</keyword>
<evidence type="ECO:0000256" key="7">
    <source>
        <dbReference type="ARBA" id="ARBA00023069"/>
    </source>
</evidence>
<comment type="subcellular location">
    <subcellularLocation>
        <location evidence="1">Cell projection</location>
        <location evidence="1">Cilium</location>
    </subcellularLocation>
    <subcellularLocation>
        <location evidence="2">Membrane</location>
        <topology evidence="2">Multi-pass membrane protein</topology>
    </subcellularLocation>
</comment>
<evidence type="ECO:0000256" key="1">
    <source>
        <dbReference type="ARBA" id="ARBA00004138"/>
    </source>
</evidence>
<feature type="transmembrane region" description="Helical" evidence="12">
    <location>
        <begin position="156"/>
        <end position="177"/>
    </location>
</feature>
<feature type="transmembrane region" description="Helical" evidence="12">
    <location>
        <begin position="233"/>
        <end position="251"/>
    </location>
</feature>
<comment type="similarity">
    <text evidence="3">Belongs to the TMEM237 family.</text>
</comment>
<evidence type="ECO:0000313" key="13">
    <source>
        <dbReference type="EMBL" id="CAJ0583053.1"/>
    </source>
</evidence>
<keyword evidence="8 12" id="KW-0472">Membrane</keyword>
<comment type="caution">
    <text evidence="13">The sequence shown here is derived from an EMBL/GenBank/DDBJ whole genome shotgun (WGS) entry which is preliminary data.</text>
</comment>